<dbReference type="OrthoDB" id="10264220at2759"/>
<dbReference type="SMR" id="A2E854"/>
<dbReference type="OMA" id="YHILNYF"/>
<dbReference type="VEuPathDB" id="TrichDB:TVAG_498660"/>
<dbReference type="VEuPathDB" id="TrichDB:TVAGG3_0852710"/>
<dbReference type="STRING" id="5722.A2E854"/>
<evidence type="ECO:0000256" key="2">
    <source>
        <dbReference type="ARBA" id="ARBA00009904"/>
    </source>
</evidence>
<evidence type="ECO:0000256" key="5">
    <source>
        <dbReference type="ARBA" id="ARBA00022781"/>
    </source>
</evidence>
<name>A2E854_TRIV3</name>
<keyword evidence="3 9" id="KW-0813">Transport</keyword>
<feature type="transmembrane region" description="Helical" evidence="9">
    <location>
        <begin position="445"/>
        <end position="462"/>
    </location>
</feature>
<comment type="similarity">
    <text evidence="2 9">Belongs to the V-ATPase 116 kDa subunit family.</text>
</comment>
<reference evidence="10" key="1">
    <citation type="submission" date="2006-10" db="EMBL/GenBank/DDBJ databases">
        <authorList>
            <person name="Amadeo P."/>
            <person name="Zhao Q."/>
            <person name="Wortman J."/>
            <person name="Fraser-Liggett C."/>
            <person name="Carlton J."/>
        </authorList>
    </citation>
    <scope>NUCLEOTIDE SEQUENCE</scope>
    <source>
        <strain evidence="10">G3</strain>
    </source>
</reference>
<reference evidence="10" key="2">
    <citation type="journal article" date="2007" name="Science">
        <title>Draft genome sequence of the sexually transmitted pathogen Trichomonas vaginalis.</title>
        <authorList>
            <person name="Carlton J.M."/>
            <person name="Hirt R.P."/>
            <person name="Silva J.C."/>
            <person name="Delcher A.L."/>
            <person name="Schatz M."/>
            <person name="Zhao Q."/>
            <person name="Wortman J.R."/>
            <person name="Bidwell S.L."/>
            <person name="Alsmark U.C.M."/>
            <person name="Besteiro S."/>
            <person name="Sicheritz-Ponten T."/>
            <person name="Noel C.J."/>
            <person name="Dacks J.B."/>
            <person name="Foster P.G."/>
            <person name="Simillion C."/>
            <person name="Van de Peer Y."/>
            <person name="Miranda-Saavedra D."/>
            <person name="Barton G.J."/>
            <person name="Westrop G.D."/>
            <person name="Mueller S."/>
            <person name="Dessi D."/>
            <person name="Fiori P.L."/>
            <person name="Ren Q."/>
            <person name="Paulsen I."/>
            <person name="Zhang H."/>
            <person name="Bastida-Corcuera F.D."/>
            <person name="Simoes-Barbosa A."/>
            <person name="Brown M.T."/>
            <person name="Hayes R.D."/>
            <person name="Mukherjee M."/>
            <person name="Okumura C.Y."/>
            <person name="Schneider R."/>
            <person name="Smith A.J."/>
            <person name="Vanacova S."/>
            <person name="Villalvazo M."/>
            <person name="Haas B.J."/>
            <person name="Pertea M."/>
            <person name="Feldblyum T.V."/>
            <person name="Utterback T.R."/>
            <person name="Shu C.L."/>
            <person name="Osoegawa K."/>
            <person name="de Jong P.J."/>
            <person name="Hrdy I."/>
            <person name="Horvathova L."/>
            <person name="Zubacova Z."/>
            <person name="Dolezal P."/>
            <person name="Malik S.B."/>
            <person name="Logsdon J.M. Jr."/>
            <person name="Henze K."/>
            <person name="Gupta A."/>
            <person name="Wang C.C."/>
            <person name="Dunne R.L."/>
            <person name="Upcroft J.A."/>
            <person name="Upcroft P."/>
            <person name="White O."/>
            <person name="Salzberg S.L."/>
            <person name="Tang P."/>
            <person name="Chiu C.-H."/>
            <person name="Lee Y.-S."/>
            <person name="Embley T.M."/>
            <person name="Coombs G.H."/>
            <person name="Mottram J.C."/>
            <person name="Tachezy J."/>
            <person name="Fraser-Liggett C.M."/>
            <person name="Johnson P.J."/>
        </authorList>
    </citation>
    <scope>NUCLEOTIDE SEQUENCE [LARGE SCALE GENOMIC DNA]</scope>
    <source>
        <strain evidence="10">G3</strain>
    </source>
</reference>
<dbReference type="AlphaFoldDB" id="A2E854"/>
<keyword evidence="11" id="KW-1185">Reference proteome</keyword>
<evidence type="ECO:0000256" key="1">
    <source>
        <dbReference type="ARBA" id="ARBA00004141"/>
    </source>
</evidence>
<dbReference type="GO" id="GO:0046961">
    <property type="term" value="F:proton-transporting ATPase activity, rotational mechanism"/>
    <property type="evidence" value="ECO:0007669"/>
    <property type="project" value="InterPro"/>
</dbReference>
<dbReference type="EMBL" id="DS113324">
    <property type="protein sequence ID" value="EAY11172.1"/>
    <property type="molecule type" value="Genomic_DNA"/>
</dbReference>
<dbReference type="PANTHER" id="PTHR11629:SF63">
    <property type="entry name" value="V-TYPE PROTON ATPASE SUBUNIT A"/>
    <property type="match status" value="1"/>
</dbReference>
<accession>A2E854</accession>
<keyword evidence="8 9" id="KW-0472">Membrane</keyword>
<dbReference type="Proteomes" id="UP000001542">
    <property type="component" value="Unassembled WGS sequence"/>
</dbReference>
<dbReference type="GO" id="GO:0016471">
    <property type="term" value="C:vacuolar proton-transporting V-type ATPase complex"/>
    <property type="evidence" value="ECO:0000318"/>
    <property type="project" value="GO_Central"/>
</dbReference>
<feature type="transmembrane region" description="Helical" evidence="9">
    <location>
        <begin position="652"/>
        <end position="672"/>
    </location>
</feature>
<feature type="transmembrane region" description="Helical" evidence="9">
    <location>
        <begin position="520"/>
        <end position="538"/>
    </location>
</feature>
<dbReference type="Pfam" id="PF01496">
    <property type="entry name" value="V_ATPase_I"/>
    <property type="match status" value="1"/>
</dbReference>
<feature type="transmembrane region" description="Helical" evidence="9">
    <location>
        <begin position="550"/>
        <end position="573"/>
    </location>
</feature>
<evidence type="ECO:0000256" key="8">
    <source>
        <dbReference type="ARBA" id="ARBA00023136"/>
    </source>
</evidence>
<evidence type="ECO:0000256" key="6">
    <source>
        <dbReference type="ARBA" id="ARBA00022989"/>
    </source>
</evidence>
<sequence length="774" mass="89221">MTKESSVFFPEEMQHVQLVVPYESAGATIRLLAEKDLIHLIDENTGNDSVNKRYTESYIHCEEAERCLNFIGNQLEQYDLLPPPISLATFNEQAQNRDISENELRQQILEADTSLHERITRTQHLEVQLQTAEHTLAALRFYRPLLQERRTAIQGGEAETDKSSAFEMELIGGLNFLFSITGIIDSTKLRRLLYTFYRISRGNVFSSSDISSFDDKKSFFTIWFPTESILRKLMNIAQSYGAEVFEFPAEDVNLDKLENELTNQIYESKSVLRQSYGDNKNFLLQLQQTYWFNRLFYIREKQIYQYIDFADFKTIEDRAIYKGWIAKRRVSEIQPLLDQAQEISGCAIHTTIEFDTVPENPPTYIETNSFTYAFQLFNDSYGVACHNEVNGGAFYCMYPFLFGIMFGDMGHSLLYLIVAITLILISPKLRDAGGETNDLILSFRWFLLFMSICAFYCGFIYNECFGLPIDFFGSSYVQGTKEGKKIWTQKPNKVYPFGVDPVWMFKDNELTFINSLKMKLAIIMGFCQMAFGMVLQFIKHFHRRDWLELCLSWLPQMLYMFSFFGYMVFIIIFKWCSHHTPGEEGVNLIQVLIGMLLSSGDKIDKGSESYLFPHQKTVQNAIALIFIITIPVLLFAKPIVEIVCHKGKAHGGVMEIFVMNLIDVIEFCLSMLSHTASYLRLWALSLAHSQLSHVLYEEIFILTLKIYNPAAFFCGWAAFAVGTVVILLGMECFSSLLHAIRLMWVEFSSKFYTGQGYEFKPLSFKEAAYKVGSK</sequence>
<organism evidence="10 11">
    <name type="scientific">Trichomonas vaginalis (strain ATCC PRA-98 / G3)</name>
    <dbReference type="NCBI Taxonomy" id="412133"/>
    <lineage>
        <taxon>Eukaryota</taxon>
        <taxon>Metamonada</taxon>
        <taxon>Parabasalia</taxon>
        <taxon>Trichomonadida</taxon>
        <taxon>Trichomonadidae</taxon>
        <taxon>Trichomonas</taxon>
    </lineage>
</organism>
<dbReference type="InterPro" id="IPR026028">
    <property type="entry name" value="V-type_ATPase_116kDa_su_euka"/>
</dbReference>
<proteinExistence type="inferred from homology"/>
<dbReference type="GO" id="GO:0007035">
    <property type="term" value="P:vacuolar acidification"/>
    <property type="evidence" value="ECO:0000318"/>
    <property type="project" value="GO_Central"/>
</dbReference>
<dbReference type="InParanoid" id="A2E854"/>
<dbReference type="RefSeq" id="XP_001323395.1">
    <property type="nucleotide sequence ID" value="XM_001323360.1"/>
</dbReference>
<keyword evidence="4 9" id="KW-0812">Transmembrane</keyword>
<protein>
    <recommendedName>
        <fullName evidence="9">V-type proton ATPase subunit a</fullName>
    </recommendedName>
</protein>
<evidence type="ECO:0000256" key="7">
    <source>
        <dbReference type="ARBA" id="ARBA00023065"/>
    </source>
</evidence>
<keyword evidence="7 9" id="KW-0406">Ion transport</keyword>
<gene>
    <name evidence="10" type="ORF">TVAG_498660</name>
</gene>
<evidence type="ECO:0000313" key="10">
    <source>
        <dbReference type="EMBL" id="EAY11172.1"/>
    </source>
</evidence>
<comment type="function">
    <text evidence="9">Essential component of the vacuolar proton pump (V-ATPase), a multimeric enzyme that catalyzes the translocation of protons across the membranes. Required for assembly and activity of the V-ATPase.</text>
</comment>
<dbReference type="InterPro" id="IPR002490">
    <property type="entry name" value="V-ATPase_116kDa_su"/>
</dbReference>
<dbReference type="GO" id="GO:0051117">
    <property type="term" value="F:ATPase binding"/>
    <property type="evidence" value="ECO:0000318"/>
    <property type="project" value="GO_Central"/>
</dbReference>
<feature type="transmembrane region" description="Helical" evidence="9">
    <location>
        <begin position="710"/>
        <end position="733"/>
    </location>
</feature>
<feature type="transmembrane region" description="Helical" evidence="9">
    <location>
        <begin position="621"/>
        <end position="640"/>
    </location>
</feature>
<keyword evidence="5 9" id="KW-0375">Hydrogen ion transport</keyword>
<feature type="transmembrane region" description="Helical" evidence="9">
    <location>
        <begin position="400"/>
        <end position="425"/>
    </location>
</feature>
<dbReference type="GO" id="GO:0000220">
    <property type="term" value="C:vacuolar proton-transporting V-type ATPase, V0 domain"/>
    <property type="evidence" value="ECO:0007669"/>
    <property type="project" value="InterPro"/>
</dbReference>
<dbReference type="PIRSF" id="PIRSF001293">
    <property type="entry name" value="ATP6V0A1"/>
    <property type="match status" value="1"/>
</dbReference>
<dbReference type="eggNOG" id="KOG2189">
    <property type="taxonomic scope" value="Eukaryota"/>
</dbReference>
<evidence type="ECO:0000256" key="4">
    <source>
        <dbReference type="ARBA" id="ARBA00022692"/>
    </source>
</evidence>
<dbReference type="FunCoup" id="A2E854">
    <property type="interactions" value="128"/>
</dbReference>
<evidence type="ECO:0000256" key="9">
    <source>
        <dbReference type="RuleBase" id="RU361189"/>
    </source>
</evidence>
<evidence type="ECO:0000256" key="3">
    <source>
        <dbReference type="ARBA" id="ARBA00022448"/>
    </source>
</evidence>
<keyword evidence="6 9" id="KW-1133">Transmembrane helix</keyword>
<evidence type="ECO:0000313" key="11">
    <source>
        <dbReference type="Proteomes" id="UP000001542"/>
    </source>
</evidence>
<dbReference type="KEGG" id="tva:4769124"/>
<comment type="subcellular location">
    <subcellularLocation>
        <location evidence="1">Membrane</location>
        <topology evidence="1">Multi-pass membrane protein</topology>
    </subcellularLocation>
</comment>
<dbReference type="PANTHER" id="PTHR11629">
    <property type="entry name" value="VACUOLAR PROTON ATPASES"/>
    <property type="match status" value="1"/>
</dbReference>